<keyword evidence="4 7" id="KW-1133">Transmembrane helix</keyword>
<dbReference type="Proteomes" id="UP000198287">
    <property type="component" value="Unassembled WGS sequence"/>
</dbReference>
<evidence type="ECO:0000256" key="1">
    <source>
        <dbReference type="ARBA" id="ARBA00004141"/>
    </source>
</evidence>
<dbReference type="InterPro" id="IPR018469">
    <property type="entry name" value="Dual_oxidase_maturation_fac"/>
</dbReference>
<keyword evidence="6" id="KW-0325">Glycoprotein</keyword>
<feature type="transmembrane region" description="Helical" evidence="7">
    <location>
        <begin position="296"/>
        <end position="317"/>
    </location>
</feature>
<organism evidence="8 9">
    <name type="scientific">Folsomia candida</name>
    <name type="common">Springtail</name>
    <dbReference type="NCBI Taxonomy" id="158441"/>
    <lineage>
        <taxon>Eukaryota</taxon>
        <taxon>Metazoa</taxon>
        <taxon>Ecdysozoa</taxon>
        <taxon>Arthropoda</taxon>
        <taxon>Hexapoda</taxon>
        <taxon>Collembola</taxon>
        <taxon>Entomobryomorpha</taxon>
        <taxon>Isotomoidea</taxon>
        <taxon>Isotomidae</taxon>
        <taxon>Proisotominae</taxon>
        <taxon>Folsomia</taxon>
    </lineage>
</organism>
<evidence type="ECO:0000256" key="3">
    <source>
        <dbReference type="ARBA" id="ARBA00022692"/>
    </source>
</evidence>
<dbReference type="GO" id="GO:0005789">
    <property type="term" value="C:endoplasmic reticulum membrane"/>
    <property type="evidence" value="ECO:0007669"/>
    <property type="project" value="InterPro"/>
</dbReference>
<evidence type="ECO:0000256" key="7">
    <source>
        <dbReference type="SAM" id="Phobius"/>
    </source>
</evidence>
<feature type="transmembrane region" description="Helical" evidence="7">
    <location>
        <begin position="45"/>
        <end position="67"/>
    </location>
</feature>
<sequence length="415" mass="47305">MKIQDQNGTWDYPPWFFSLRRFNPGGPAWYGGPQRLPADLYLTRSIMGIISAALTFLLVLFVVLPIIKHRSQSVIVALNSIAIGVVVSLCLVCPEWIRGHSAIQSPIYYHSPQVMTCFLYHCSSSHPPNQRATNSTTRYHQTFPDLLTEQMNEGSERLSAHFEFQPYEMALGVHIGLAGFNVTLRTIDRNFDVQLDGGLQLITANQTAAPKIYYNEHVKMYHPDNLEGVLTNALERGLPVPLLVTYDCLTSTTQGFDWSHRIVEAGYHCYILTVFALVGWFLTQVLIASIPHYSAYGFVAIGYLMVFDTVVYFYWANINLSPPCIVITDSYVELRHGMCFWTCLVMGVWSCIYGLIMTVYDTVYPDKFLTVFDLDYDHKRALAAANHLNRLSEINVSYRRRSRNHQQDDPFVKLV</sequence>
<evidence type="ECO:0000256" key="5">
    <source>
        <dbReference type="ARBA" id="ARBA00023136"/>
    </source>
</evidence>
<dbReference type="OrthoDB" id="10042652at2759"/>
<accession>A0A226F0Z0</accession>
<keyword evidence="5 7" id="KW-0472">Membrane</keyword>
<dbReference type="GO" id="GO:0015031">
    <property type="term" value="P:protein transport"/>
    <property type="evidence" value="ECO:0007669"/>
    <property type="project" value="InterPro"/>
</dbReference>
<evidence type="ECO:0000313" key="9">
    <source>
        <dbReference type="Proteomes" id="UP000198287"/>
    </source>
</evidence>
<evidence type="ECO:0000313" key="8">
    <source>
        <dbReference type="EMBL" id="OXA63040.1"/>
    </source>
</evidence>
<protein>
    <submittedName>
        <fullName evidence="8">Dual oxidase maturation factor 1</fullName>
    </submittedName>
</protein>
<evidence type="ECO:0000256" key="2">
    <source>
        <dbReference type="ARBA" id="ARBA00009816"/>
    </source>
</evidence>
<feature type="transmembrane region" description="Helical" evidence="7">
    <location>
        <begin position="338"/>
        <end position="360"/>
    </location>
</feature>
<feature type="transmembrane region" description="Helical" evidence="7">
    <location>
        <begin position="73"/>
        <end position="93"/>
    </location>
</feature>
<proteinExistence type="inferred from homology"/>
<dbReference type="EMBL" id="LNIX01000001">
    <property type="protein sequence ID" value="OXA63040.1"/>
    <property type="molecule type" value="Genomic_DNA"/>
</dbReference>
<dbReference type="PANTHER" id="PTHR31158:SF10">
    <property type="entry name" value="LD27791P"/>
    <property type="match status" value="1"/>
</dbReference>
<evidence type="ECO:0000256" key="4">
    <source>
        <dbReference type="ARBA" id="ARBA00022989"/>
    </source>
</evidence>
<feature type="transmembrane region" description="Helical" evidence="7">
    <location>
        <begin position="269"/>
        <end position="290"/>
    </location>
</feature>
<dbReference type="AlphaFoldDB" id="A0A226F0Z0"/>
<comment type="subcellular location">
    <subcellularLocation>
        <location evidence="1">Membrane</location>
        <topology evidence="1">Multi-pass membrane protein</topology>
    </subcellularLocation>
</comment>
<comment type="caution">
    <text evidence="8">The sequence shown here is derived from an EMBL/GenBank/DDBJ whole genome shotgun (WGS) entry which is preliminary data.</text>
</comment>
<dbReference type="Pfam" id="PF10204">
    <property type="entry name" value="DuoxA"/>
    <property type="match status" value="1"/>
</dbReference>
<dbReference type="STRING" id="158441.A0A226F0Z0"/>
<gene>
    <name evidence="8" type="ORF">Fcan01_02437</name>
</gene>
<reference evidence="8 9" key="1">
    <citation type="submission" date="2015-12" db="EMBL/GenBank/DDBJ databases">
        <title>The genome of Folsomia candida.</title>
        <authorList>
            <person name="Faddeeva A."/>
            <person name="Derks M.F."/>
            <person name="Anvar Y."/>
            <person name="Smit S."/>
            <person name="Van Straalen N."/>
            <person name="Roelofs D."/>
        </authorList>
    </citation>
    <scope>NUCLEOTIDE SEQUENCE [LARGE SCALE GENOMIC DNA]</scope>
    <source>
        <strain evidence="8 9">VU population</strain>
        <tissue evidence="8">Whole body</tissue>
    </source>
</reference>
<dbReference type="PANTHER" id="PTHR31158">
    <property type="entry name" value="DUAL OXIDASE 2"/>
    <property type="match status" value="1"/>
</dbReference>
<name>A0A226F0Z0_FOLCA</name>
<comment type="similarity">
    <text evidence="2">Belongs to the DUOXA family.</text>
</comment>
<evidence type="ECO:0000256" key="6">
    <source>
        <dbReference type="ARBA" id="ARBA00023180"/>
    </source>
</evidence>
<keyword evidence="9" id="KW-1185">Reference proteome</keyword>
<keyword evidence="3 7" id="KW-0812">Transmembrane</keyword>